<accession>A0A1M5UM60</accession>
<dbReference type="AlphaFoldDB" id="A0A1M5UM60"/>
<name>A0A1M5UM60_9FIRM</name>
<dbReference type="RefSeq" id="WP_073185547.1">
    <property type="nucleotide sequence ID" value="NZ_FQXI01000018.1"/>
</dbReference>
<protein>
    <submittedName>
        <fullName evidence="1">Uncharacterized protein</fullName>
    </submittedName>
</protein>
<gene>
    <name evidence="1" type="ORF">SAMN02745245_01810</name>
</gene>
<evidence type="ECO:0000313" key="2">
    <source>
        <dbReference type="Proteomes" id="UP000184032"/>
    </source>
</evidence>
<dbReference type="STRING" id="1120995.SAMN02745245_01810"/>
<dbReference type="EMBL" id="FQXI01000018">
    <property type="protein sequence ID" value="SHH64102.1"/>
    <property type="molecule type" value="Genomic_DNA"/>
</dbReference>
<proteinExistence type="predicted"/>
<dbReference type="Proteomes" id="UP000184032">
    <property type="component" value="Unassembled WGS sequence"/>
</dbReference>
<reference evidence="1 2" key="1">
    <citation type="submission" date="2016-11" db="EMBL/GenBank/DDBJ databases">
        <authorList>
            <person name="Jaros S."/>
            <person name="Januszkiewicz K."/>
            <person name="Wedrychowicz H."/>
        </authorList>
    </citation>
    <scope>NUCLEOTIDE SEQUENCE [LARGE SCALE GENOMIC DNA]</scope>
    <source>
        <strain evidence="1 2">DSM 21120</strain>
    </source>
</reference>
<organism evidence="1 2">
    <name type="scientific">Anaerosphaera aminiphila DSM 21120</name>
    <dbReference type="NCBI Taxonomy" id="1120995"/>
    <lineage>
        <taxon>Bacteria</taxon>
        <taxon>Bacillati</taxon>
        <taxon>Bacillota</taxon>
        <taxon>Tissierellia</taxon>
        <taxon>Tissierellales</taxon>
        <taxon>Peptoniphilaceae</taxon>
        <taxon>Anaerosphaera</taxon>
    </lineage>
</organism>
<evidence type="ECO:0000313" key="1">
    <source>
        <dbReference type="EMBL" id="SHH64102.1"/>
    </source>
</evidence>
<keyword evidence="2" id="KW-1185">Reference proteome</keyword>
<sequence>MKIILVLFLAIIPVLWYFSDFRPQPIRRVKGELNIILPKNSELQVEILGKSNPDRGEVDIIQVWIPKDEINNFRKILEGKELSKVNENDYNIMYELFNSENRLDKKKVELDINPKDGIFKIINKSGRYFKLSTVNFIYFNTENGLLTFLSYNS</sequence>